<evidence type="ECO:0000313" key="2">
    <source>
        <dbReference type="Proteomes" id="UP000266273"/>
    </source>
</evidence>
<name>A0A397QCE3_9HYPH</name>
<dbReference type="SUPFAM" id="SSF53448">
    <property type="entry name" value="Nucleotide-diphospho-sugar transferases"/>
    <property type="match status" value="1"/>
</dbReference>
<evidence type="ECO:0008006" key="3">
    <source>
        <dbReference type="Google" id="ProtNLM"/>
    </source>
</evidence>
<organism evidence="1 2">
    <name type="scientific">Dichotomicrobium thermohalophilum</name>
    <dbReference type="NCBI Taxonomy" id="933063"/>
    <lineage>
        <taxon>Bacteria</taxon>
        <taxon>Pseudomonadati</taxon>
        <taxon>Pseudomonadota</taxon>
        <taxon>Alphaproteobacteria</taxon>
        <taxon>Hyphomicrobiales</taxon>
        <taxon>Hyphomicrobiaceae</taxon>
        <taxon>Dichotomicrobium</taxon>
    </lineage>
</organism>
<dbReference type="AlphaFoldDB" id="A0A397QCE3"/>
<reference evidence="1 2" key="1">
    <citation type="submission" date="2018-08" db="EMBL/GenBank/DDBJ databases">
        <title>Genomic Encyclopedia of Archaeal and Bacterial Type Strains, Phase II (KMG-II): from individual species to whole genera.</title>
        <authorList>
            <person name="Goeker M."/>
        </authorList>
    </citation>
    <scope>NUCLEOTIDE SEQUENCE [LARGE SCALE GENOMIC DNA]</scope>
    <source>
        <strain evidence="1 2">DSM 5002</strain>
    </source>
</reference>
<dbReference type="Proteomes" id="UP000266273">
    <property type="component" value="Unassembled WGS sequence"/>
</dbReference>
<evidence type="ECO:0000313" key="1">
    <source>
        <dbReference type="EMBL" id="RIA55921.1"/>
    </source>
</evidence>
<keyword evidence="2" id="KW-1185">Reference proteome</keyword>
<proteinExistence type="predicted"/>
<dbReference type="Gene3D" id="3.90.550.10">
    <property type="entry name" value="Spore Coat Polysaccharide Biosynthesis Protein SpsA, Chain A"/>
    <property type="match status" value="1"/>
</dbReference>
<comment type="caution">
    <text evidence="1">The sequence shown here is derived from an EMBL/GenBank/DDBJ whole genome shotgun (WGS) entry which is preliminary data.</text>
</comment>
<dbReference type="OrthoDB" id="564871at2"/>
<gene>
    <name evidence="1" type="ORF">BXY53_1008</name>
</gene>
<dbReference type="InterPro" id="IPR029044">
    <property type="entry name" value="Nucleotide-diphossugar_trans"/>
</dbReference>
<protein>
    <recommendedName>
        <fullName evidence="3">Glycosyl transferase family 8</fullName>
    </recommendedName>
</protein>
<sequence>MQTVVCMKWGTRYGPEYVNRLYSMVKRHTRRPLRFICFTEDTHGIDSGVETHDLPPIDLPEFMSRRPWRKVGLWQTNLAGLEGDVLYLDLDLIVTGNIDEFFDYRPNSTFCVIRNWTTRNRIKSIYRKVGNTSCYRFRVGAHSYLYDKVQDDPIGFWRKYRNSQTFISNEISEITYWPDEWCVSFKHSLLPNWPQRMFREAQLPPEAKIVAFTGKPDIDDVIAGNWPEKMILKRPFKRFVKPEWVETHWR</sequence>
<accession>A0A397QCE3</accession>
<dbReference type="EMBL" id="QXDF01000001">
    <property type="protein sequence ID" value="RIA55921.1"/>
    <property type="molecule type" value="Genomic_DNA"/>
</dbReference>